<dbReference type="Proteomes" id="UP001597055">
    <property type="component" value="Unassembled WGS sequence"/>
</dbReference>
<dbReference type="EMBL" id="JBHTII010000001">
    <property type="protein sequence ID" value="MFD0789339.1"/>
    <property type="molecule type" value="Genomic_DNA"/>
</dbReference>
<comment type="caution">
    <text evidence="2">The sequence shown here is derived from an EMBL/GenBank/DDBJ whole genome shotgun (WGS) entry which is preliminary data.</text>
</comment>
<name>A0ABW3AF01_9MICO</name>
<accession>A0ABW3AF01</accession>
<keyword evidence="3" id="KW-1185">Reference proteome</keyword>
<organism evidence="2 3">
    <name type="scientific">Microbacterium insulae</name>
    <dbReference type="NCBI Taxonomy" id="483014"/>
    <lineage>
        <taxon>Bacteria</taxon>
        <taxon>Bacillati</taxon>
        <taxon>Actinomycetota</taxon>
        <taxon>Actinomycetes</taxon>
        <taxon>Micrococcales</taxon>
        <taxon>Microbacteriaceae</taxon>
        <taxon>Microbacterium</taxon>
    </lineage>
</organism>
<proteinExistence type="predicted"/>
<dbReference type="RefSeq" id="WP_204980233.1">
    <property type="nucleotide sequence ID" value="NZ_JBHTII010000001.1"/>
</dbReference>
<feature type="region of interest" description="Disordered" evidence="1">
    <location>
        <begin position="136"/>
        <end position="155"/>
    </location>
</feature>
<reference evidence="3" key="1">
    <citation type="journal article" date="2019" name="Int. J. Syst. Evol. Microbiol.">
        <title>The Global Catalogue of Microorganisms (GCM) 10K type strain sequencing project: providing services to taxonomists for standard genome sequencing and annotation.</title>
        <authorList>
            <consortium name="The Broad Institute Genomics Platform"/>
            <consortium name="The Broad Institute Genome Sequencing Center for Infectious Disease"/>
            <person name="Wu L."/>
            <person name="Ma J."/>
        </authorList>
    </citation>
    <scope>NUCLEOTIDE SEQUENCE [LARGE SCALE GENOMIC DNA]</scope>
    <source>
        <strain evidence="3">CCUG 54523</strain>
    </source>
</reference>
<evidence type="ECO:0000256" key="1">
    <source>
        <dbReference type="SAM" id="MobiDB-lite"/>
    </source>
</evidence>
<gene>
    <name evidence="2" type="ORF">ACFQ0P_02930</name>
</gene>
<sequence length="155" mass="17276">MEKVDDDVDAFLRDSARADDLIALDRLLREALPTADRVLWRGRMWGGTDQAIIGYRSISQPRPRGAEADWFLVGLAAQQNHLSIYVNAAEDGRYLVQSWGDRLGRVKIGAAAVTFRSAEDLDLDELRDLVVRAGEVEDERSEIGTQRHASTPPDS</sequence>
<evidence type="ECO:0000313" key="3">
    <source>
        <dbReference type="Proteomes" id="UP001597055"/>
    </source>
</evidence>
<evidence type="ECO:0000313" key="2">
    <source>
        <dbReference type="EMBL" id="MFD0789339.1"/>
    </source>
</evidence>
<protein>
    <recommendedName>
        <fullName evidence="4">YdhG-like domain-containing protein</fullName>
    </recommendedName>
</protein>
<feature type="compositionally biased region" description="Polar residues" evidence="1">
    <location>
        <begin position="143"/>
        <end position="155"/>
    </location>
</feature>
<evidence type="ECO:0008006" key="4">
    <source>
        <dbReference type="Google" id="ProtNLM"/>
    </source>
</evidence>